<evidence type="ECO:0000313" key="1">
    <source>
        <dbReference type="EMBL" id="PNS96150.1"/>
    </source>
</evidence>
<evidence type="ECO:0000313" key="2">
    <source>
        <dbReference type="Proteomes" id="UP000006729"/>
    </source>
</evidence>
<gene>
    <name evidence="1" type="ORF">POPTR_017G099400</name>
</gene>
<reference evidence="1 2" key="1">
    <citation type="journal article" date="2006" name="Science">
        <title>The genome of black cottonwood, Populus trichocarpa (Torr. &amp; Gray).</title>
        <authorList>
            <person name="Tuskan G.A."/>
            <person name="Difazio S."/>
            <person name="Jansson S."/>
            <person name="Bohlmann J."/>
            <person name="Grigoriev I."/>
            <person name="Hellsten U."/>
            <person name="Putnam N."/>
            <person name="Ralph S."/>
            <person name="Rombauts S."/>
            <person name="Salamov A."/>
            <person name="Schein J."/>
            <person name="Sterck L."/>
            <person name="Aerts A."/>
            <person name="Bhalerao R.R."/>
            <person name="Bhalerao R.P."/>
            <person name="Blaudez D."/>
            <person name="Boerjan W."/>
            <person name="Brun A."/>
            <person name="Brunner A."/>
            <person name="Busov V."/>
            <person name="Campbell M."/>
            <person name="Carlson J."/>
            <person name="Chalot M."/>
            <person name="Chapman J."/>
            <person name="Chen G.L."/>
            <person name="Cooper D."/>
            <person name="Coutinho P.M."/>
            <person name="Couturier J."/>
            <person name="Covert S."/>
            <person name="Cronk Q."/>
            <person name="Cunningham R."/>
            <person name="Davis J."/>
            <person name="Degroeve S."/>
            <person name="Dejardin A."/>
            <person name="Depamphilis C."/>
            <person name="Detter J."/>
            <person name="Dirks B."/>
            <person name="Dubchak I."/>
            <person name="Duplessis S."/>
            <person name="Ehlting J."/>
            <person name="Ellis B."/>
            <person name="Gendler K."/>
            <person name="Goodstein D."/>
            <person name="Gribskov M."/>
            <person name="Grimwood J."/>
            <person name="Groover A."/>
            <person name="Gunter L."/>
            <person name="Hamberger B."/>
            <person name="Heinze B."/>
            <person name="Helariutta Y."/>
            <person name="Henrissat B."/>
            <person name="Holligan D."/>
            <person name="Holt R."/>
            <person name="Huang W."/>
            <person name="Islam-Faridi N."/>
            <person name="Jones S."/>
            <person name="Jones-Rhoades M."/>
            <person name="Jorgensen R."/>
            <person name="Joshi C."/>
            <person name="Kangasjarvi J."/>
            <person name="Karlsson J."/>
            <person name="Kelleher C."/>
            <person name="Kirkpatrick R."/>
            <person name="Kirst M."/>
            <person name="Kohler A."/>
            <person name="Kalluri U."/>
            <person name="Larimer F."/>
            <person name="Leebens-Mack J."/>
            <person name="Leple J.C."/>
            <person name="Locascio P."/>
            <person name="Lou Y."/>
            <person name="Lucas S."/>
            <person name="Martin F."/>
            <person name="Montanini B."/>
            <person name="Napoli C."/>
            <person name="Nelson D.R."/>
            <person name="Nelson C."/>
            <person name="Nieminen K."/>
            <person name="Nilsson O."/>
            <person name="Pereda V."/>
            <person name="Peter G."/>
            <person name="Philippe R."/>
            <person name="Pilate G."/>
            <person name="Poliakov A."/>
            <person name="Razumovskaya J."/>
            <person name="Richardson P."/>
            <person name="Rinaldi C."/>
            <person name="Ritland K."/>
            <person name="Rouze P."/>
            <person name="Ryaboy D."/>
            <person name="Schmutz J."/>
            <person name="Schrader J."/>
            <person name="Segerman B."/>
            <person name="Shin H."/>
            <person name="Siddiqui A."/>
            <person name="Sterky F."/>
            <person name="Terry A."/>
            <person name="Tsai C.J."/>
            <person name="Uberbacher E."/>
            <person name="Unneberg P."/>
            <person name="Vahala J."/>
            <person name="Wall K."/>
            <person name="Wessler S."/>
            <person name="Yang G."/>
            <person name="Yin T."/>
            <person name="Douglas C."/>
            <person name="Marra M."/>
            <person name="Sandberg G."/>
            <person name="Van de Peer Y."/>
            <person name="Rokhsar D."/>
        </authorList>
    </citation>
    <scope>NUCLEOTIDE SEQUENCE [LARGE SCALE GENOMIC DNA]</scope>
    <source>
        <strain evidence="2">cv. Nisqually</strain>
    </source>
</reference>
<dbReference type="EMBL" id="CM009306">
    <property type="protein sequence ID" value="PNS96150.1"/>
    <property type="molecule type" value="Genomic_DNA"/>
</dbReference>
<dbReference type="AlphaFoldDB" id="A0A2K1X5U7"/>
<sequence length="124" mass="14078">MGPDFCHWPVNVGHQDLSFPLCIKKDKVETEAGNFLRRVGKERETALLEASGMGEAGMTLKELRRVFPSPPIPQISSSSSLYLSSLFQQLWITKIYHPVRFYCDLKGYEQSILCRSSPVSSRQQ</sequence>
<organism evidence="1 2">
    <name type="scientific">Populus trichocarpa</name>
    <name type="common">Western balsam poplar</name>
    <name type="synonym">Populus balsamifera subsp. trichocarpa</name>
    <dbReference type="NCBI Taxonomy" id="3694"/>
    <lineage>
        <taxon>Eukaryota</taxon>
        <taxon>Viridiplantae</taxon>
        <taxon>Streptophyta</taxon>
        <taxon>Embryophyta</taxon>
        <taxon>Tracheophyta</taxon>
        <taxon>Spermatophyta</taxon>
        <taxon>Magnoliopsida</taxon>
        <taxon>eudicotyledons</taxon>
        <taxon>Gunneridae</taxon>
        <taxon>Pentapetalae</taxon>
        <taxon>rosids</taxon>
        <taxon>fabids</taxon>
        <taxon>Malpighiales</taxon>
        <taxon>Salicaceae</taxon>
        <taxon>Saliceae</taxon>
        <taxon>Populus</taxon>
    </lineage>
</organism>
<name>A0A2K1X5U7_POPTR</name>
<accession>A0A2K1X5U7</accession>
<proteinExistence type="predicted"/>
<dbReference type="Proteomes" id="UP000006729">
    <property type="component" value="Chromosome 17"/>
</dbReference>
<keyword evidence="2" id="KW-1185">Reference proteome</keyword>
<protein>
    <submittedName>
        <fullName evidence="1">Uncharacterized protein</fullName>
    </submittedName>
</protein>
<dbReference type="InParanoid" id="A0A2K1X5U7"/>